<gene>
    <name evidence="3" type="ORF">FB554_3062</name>
</gene>
<keyword evidence="1" id="KW-0472">Membrane</keyword>
<evidence type="ECO:0000259" key="2">
    <source>
        <dbReference type="Pfam" id="PF02517"/>
    </source>
</evidence>
<dbReference type="AlphaFoldDB" id="A0A542XGE0"/>
<feature type="transmembrane region" description="Helical" evidence="1">
    <location>
        <begin position="217"/>
        <end position="235"/>
    </location>
</feature>
<protein>
    <submittedName>
        <fullName evidence="3">Membrane protease YdiL (CAAX protease family)</fullName>
    </submittedName>
</protein>
<dbReference type="GO" id="GO:0004175">
    <property type="term" value="F:endopeptidase activity"/>
    <property type="evidence" value="ECO:0007669"/>
    <property type="project" value="UniProtKB-ARBA"/>
</dbReference>
<keyword evidence="1" id="KW-0812">Transmembrane</keyword>
<reference evidence="3 4" key="1">
    <citation type="submission" date="2019-06" db="EMBL/GenBank/DDBJ databases">
        <title>Sequencing the genomes of 1000 actinobacteria strains.</title>
        <authorList>
            <person name="Klenk H.-P."/>
        </authorList>
    </citation>
    <scope>NUCLEOTIDE SEQUENCE [LARGE SCALE GENOMIC DNA]</scope>
    <source>
        <strain evidence="3 4">DSM 24617</strain>
    </source>
</reference>
<feature type="domain" description="CAAX prenyl protease 2/Lysostaphin resistance protein A-like" evidence="2">
    <location>
        <begin position="161"/>
        <end position="252"/>
    </location>
</feature>
<feature type="transmembrane region" description="Helical" evidence="1">
    <location>
        <begin position="242"/>
        <end position="261"/>
    </location>
</feature>
<keyword evidence="3" id="KW-0378">Hydrolase</keyword>
<keyword evidence="4" id="KW-1185">Reference proteome</keyword>
<dbReference type="RefSeq" id="WP_142007221.1">
    <property type="nucleotide sequence ID" value="NZ_CAJTBP010000001.1"/>
</dbReference>
<name>A0A542XGE0_9MICO</name>
<dbReference type="OrthoDB" id="4453618at2"/>
<keyword evidence="1" id="KW-1133">Transmembrane helix</keyword>
<dbReference type="GO" id="GO:0006508">
    <property type="term" value="P:proteolysis"/>
    <property type="evidence" value="ECO:0007669"/>
    <property type="project" value="UniProtKB-KW"/>
</dbReference>
<feature type="transmembrane region" description="Helical" evidence="1">
    <location>
        <begin position="122"/>
        <end position="142"/>
    </location>
</feature>
<feature type="transmembrane region" description="Helical" evidence="1">
    <location>
        <begin position="33"/>
        <end position="51"/>
    </location>
</feature>
<accession>A0A542XGE0</accession>
<sequence>MTATPPPVRDWRGVLPVPRTSLTPRQIQTETTLVLLAGLGASAIYAVLSILRKLSDSRPLAEQTTTMNNSQAQNSWLDLAYQLVGIGLGLVTVGLALYFLSREIRSPARFVGFDTRKPGPDLALGVVLTAVIGIPGLGLYLVARAMGLNTTIAASALGEDWWSLPVLVLAAIQNGVLEEVVMVGFLFTRWSQAGWSLPKVVLVSALIRGTYHLYQGFGGFVGNIVMGIVFGAVYARTRRVMPLVIAHALLDIVAFVGYALLKDQVSWL</sequence>
<dbReference type="InterPro" id="IPR003675">
    <property type="entry name" value="Rce1/LyrA-like_dom"/>
</dbReference>
<evidence type="ECO:0000313" key="3">
    <source>
        <dbReference type="EMBL" id="TQL34880.1"/>
    </source>
</evidence>
<organism evidence="3 4">
    <name type="scientific">Barrientosiimonas humi</name>
    <dbReference type="NCBI Taxonomy" id="999931"/>
    <lineage>
        <taxon>Bacteria</taxon>
        <taxon>Bacillati</taxon>
        <taxon>Actinomycetota</taxon>
        <taxon>Actinomycetes</taxon>
        <taxon>Micrococcales</taxon>
        <taxon>Dermacoccaceae</taxon>
        <taxon>Barrientosiimonas</taxon>
    </lineage>
</organism>
<evidence type="ECO:0000256" key="1">
    <source>
        <dbReference type="SAM" id="Phobius"/>
    </source>
</evidence>
<feature type="transmembrane region" description="Helical" evidence="1">
    <location>
        <begin position="79"/>
        <end position="101"/>
    </location>
</feature>
<dbReference type="EMBL" id="VFOK01000001">
    <property type="protein sequence ID" value="TQL34880.1"/>
    <property type="molecule type" value="Genomic_DNA"/>
</dbReference>
<dbReference type="Pfam" id="PF02517">
    <property type="entry name" value="Rce1-like"/>
    <property type="match status" value="1"/>
</dbReference>
<dbReference type="GO" id="GO:0080120">
    <property type="term" value="P:CAAX-box protein maturation"/>
    <property type="evidence" value="ECO:0007669"/>
    <property type="project" value="UniProtKB-ARBA"/>
</dbReference>
<proteinExistence type="predicted"/>
<comment type="caution">
    <text evidence="3">The sequence shown here is derived from an EMBL/GenBank/DDBJ whole genome shotgun (WGS) entry which is preliminary data.</text>
</comment>
<dbReference type="Proteomes" id="UP000318336">
    <property type="component" value="Unassembled WGS sequence"/>
</dbReference>
<keyword evidence="3" id="KW-0645">Protease</keyword>
<evidence type="ECO:0000313" key="4">
    <source>
        <dbReference type="Proteomes" id="UP000318336"/>
    </source>
</evidence>